<sequence length="81" mass="9161">MAPVDRPQPVNYQHPNGREATIDFEWADSGNPIPTGLRITVKHSADYVQNLHEVAKYKSFDDAKNQGIKLAKNMIEQADRL</sequence>
<dbReference type="RefSeq" id="WP_150644660.1">
    <property type="nucleotide sequence ID" value="NZ_CABVHQ010000067.1"/>
</dbReference>
<name>A0A5E7ERS0_PSEFL</name>
<dbReference type="EMBL" id="CABVHQ010000067">
    <property type="protein sequence ID" value="VVO29565.1"/>
    <property type="molecule type" value="Genomic_DNA"/>
</dbReference>
<proteinExistence type="predicted"/>
<dbReference type="Proteomes" id="UP000337909">
    <property type="component" value="Unassembled WGS sequence"/>
</dbReference>
<organism evidence="1 2">
    <name type="scientific">Pseudomonas fluorescens</name>
    <dbReference type="NCBI Taxonomy" id="294"/>
    <lineage>
        <taxon>Bacteria</taxon>
        <taxon>Pseudomonadati</taxon>
        <taxon>Pseudomonadota</taxon>
        <taxon>Gammaproteobacteria</taxon>
        <taxon>Pseudomonadales</taxon>
        <taxon>Pseudomonadaceae</taxon>
        <taxon>Pseudomonas</taxon>
    </lineage>
</organism>
<evidence type="ECO:0000313" key="1">
    <source>
        <dbReference type="EMBL" id="VVO29565.1"/>
    </source>
</evidence>
<protein>
    <submittedName>
        <fullName evidence="1">Uncharacterized protein</fullName>
    </submittedName>
</protein>
<gene>
    <name evidence="1" type="ORF">PS691_04830</name>
</gene>
<dbReference type="AlphaFoldDB" id="A0A5E7ERS0"/>
<reference evidence="1 2" key="1">
    <citation type="submission" date="2019-09" db="EMBL/GenBank/DDBJ databases">
        <authorList>
            <person name="Chandra G."/>
            <person name="Truman W A."/>
        </authorList>
    </citation>
    <scope>NUCLEOTIDE SEQUENCE [LARGE SCALE GENOMIC DNA]</scope>
    <source>
        <strain evidence="1">PS691</strain>
    </source>
</reference>
<evidence type="ECO:0000313" key="2">
    <source>
        <dbReference type="Proteomes" id="UP000337909"/>
    </source>
</evidence>
<dbReference type="OrthoDB" id="9802510at2"/>
<accession>A0A5E7ERS0</accession>